<dbReference type="AlphaFoldDB" id="B4JN19"/>
<dbReference type="PhylomeDB" id="B4JN19"/>
<evidence type="ECO:0000313" key="1">
    <source>
        <dbReference type="EMBL" id="EDV92112.1"/>
    </source>
</evidence>
<dbReference type="Proteomes" id="UP000001070">
    <property type="component" value="Unassembled WGS sequence"/>
</dbReference>
<dbReference type="HOGENOM" id="CLU_2099434_0_0_1"/>
<keyword evidence="2" id="KW-1185">Reference proteome</keyword>
<dbReference type="CTD" id="32897"/>
<dbReference type="EMBL" id="CH916371">
    <property type="protein sequence ID" value="EDV92112.1"/>
    <property type="molecule type" value="Genomic_DNA"/>
</dbReference>
<dbReference type="eggNOG" id="ENOG502T8AQ">
    <property type="taxonomic scope" value="Eukaryota"/>
</dbReference>
<proteinExistence type="predicted"/>
<evidence type="ECO:0000313" key="2">
    <source>
        <dbReference type="Proteomes" id="UP000001070"/>
    </source>
</evidence>
<reference evidence="1 2" key="1">
    <citation type="journal article" date="2007" name="Nature">
        <title>Evolution of genes and genomes on the Drosophila phylogeny.</title>
        <authorList>
            <consortium name="Drosophila 12 Genomes Consortium"/>
            <person name="Clark A.G."/>
            <person name="Eisen M.B."/>
            <person name="Smith D.R."/>
            <person name="Bergman C.M."/>
            <person name="Oliver B."/>
            <person name="Markow T.A."/>
            <person name="Kaufman T.C."/>
            <person name="Kellis M."/>
            <person name="Gelbart W."/>
            <person name="Iyer V.N."/>
            <person name="Pollard D.A."/>
            <person name="Sackton T.B."/>
            <person name="Larracuente A.M."/>
            <person name="Singh N.D."/>
            <person name="Abad J.P."/>
            <person name="Abt D.N."/>
            <person name="Adryan B."/>
            <person name="Aguade M."/>
            <person name="Akashi H."/>
            <person name="Anderson W.W."/>
            <person name="Aquadro C.F."/>
            <person name="Ardell D.H."/>
            <person name="Arguello R."/>
            <person name="Artieri C.G."/>
            <person name="Barbash D.A."/>
            <person name="Barker D."/>
            <person name="Barsanti P."/>
            <person name="Batterham P."/>
            <person name="Batzoglou S."/>
            <person name="Begun D."/>
            <person name="Bhutkar A."/>
            <person name="Blanco E."/>
            <person name="Bosak S.A."/>
            <person name="Bradley R.K."/>
            <person name="Brand A.D."/>
            <person name="Brent M.R."/>
            <person name="Brooks A.N."/>
            <person name="Brown R.H."/>
            <person name="Butlin R.K."/>
            <person name="Caggese C."/>
            <person name="Calvi B.R."/>
            <person name="Bernardo de Carvalho A."/>
            <person name="Caspi A."/>
            <person name="Castrezana S."/>
            <person name="Celniker S.E."/>
            <person name="Chang J.L."/>
            <person name="Chapple C."/>
            <person name="Chatterji S."/>
            <person name="Chinwalla A."/>
            <person name="Civetta A."/>
            <person name="Clifton S.W."/>
            <person name="Comeron J.M."/>
            <person name="Costello J.C."/>
            <person name="Coyne J.A."/>
            <person name="Daub J."/>
            <person name="David R.G."/>
            <person name="Delcher A.L."/>
            <person name="Delehaunty K."/>
            <person name="Do C.B."/>
            <person name="Ebling H."/>
            <person name="Edwards K."/>
            <person name="Eickbush T."/>
            <person name="Evans J.D."/>
            <person name="Filipski A."/>
            <person name="Findeiss S."/>
            <person name="Freyhult E."/>
            <person name="Fulton L."/>
            <person name="Fulton R."/>
            <person name="Garcia A.C."/>
            <person name="Gardiner A."/>
            <person name="Garfield D.A."/>
            <person name="Garvin B.E."/>
            <person name="Gibson G."/>
            <person name="Gilbert D."/>
            <person name="Gnerre S."/>
            <person name="Godfrey J."/>
            <person name="Good R."/>
            <person name="Gotea V."/>
            <person name="Gravely B."/>
            <person name="Greenberg A.J."/>
            <person name="Griffiths-Jones S."/>
            <person name="Gross S."/>
            <person name="Guigo R."/>
            <person name="Gustafson E.A."/>
            <person name="Haerty W."/>
            <person name="Hahn M.W."/>
            <person name="Halligan D.L."/>
            <person name="Halpern A.L."/>
            <person name="Halter G.M."/>
            <person name="Han M.V."/>
            <person name="Heger A."/>
            <person name="Hillier L."/>
            <person name="Hinrichs A.S."/>
            <person name="Holmes I."/>
            <person name="Hoskins R.A."/>
            <person name="Hubisz M.J."/>
            <person name="Hultmark D."/>
            <person name="Huntley M.A."/>
            <person name="Jaffe D.B."/>
            <person name="Jagadeeshan S."/>
            <person name="Jeck W.R."/>
            <person name="Johnson J."/>
            <person name="Jones C.D."/>
            <person name="Jordan W.C."/>
            <person name="Karpen G.H."/>
            <person name="Kataoka E."/>
            <person name="Keightley P.D."/>
            <person name="Kheradpour P."/>
            <person name="Kirkness E.F."/>
            <person name="Koerich L.B."/>
            <person name="Kristiansen K."/>
            <person name="Kudrna D."/>
            <person name="Kulathinal R.J."/>
            <person name="Kumar S."/>
            <person name="Kwok R."/>
            <person name="Lander E."/>
            <person name="Langley C.H."/>
            <person name="Lapoint R."/>
            <person name="Lazzaro B.P."/>
            <person name="Lee S.J."/>
            <person name="Levesque L."/>
            <person name="Li R."/>
            <person name="Lin C.F."/>
            <person name="Lin M.F."/>
            <person name="Lindblad-Toh K."/>
            <person name="Llopart A."/>
            <person name="Long M."/>
            <person name="Low L."/>
            <person name="Lozovsky E."/>
            <person name="Lu J."/>
            <person name="Luo M."/>
            <person name="Machado C.A."/>
            <person name="Makalowski W."/>
            <person name="Marzo M."/>
            <person name="Matsuda M."/>
            <person name="Matzkin L."/>
            <person name="McAllister B."/>
            <person name="McBride C.S."/>
            <person name="McKernan B."/>
            <person name="McKernan K."/>
            <person name="Mendez-Lago M."/>
            <person name="Minx P."/>
            <person name="Mollenhauer M.U."/>
            <person name="Montooth K."/>
            <person name="Mount S.M."/>
            <person name="Mu X."/>
            <person name="Myers E."/>
            <person name="Negre B."/>
            <person name="Newfeld S."/>
            <person name="Nielsen R."/>
            <person name="Noor M.A."/>
            <person name="O'Grady P."/>
            <person name="Pachter L."/>
            <person name="Papaceit M."/>
            <person name="Parisi M.J."/>
            <person name="Parisi M."/>
            <person name="Parts L."/>
            <person name="Pedersen J.S."/>
            <person name="Pesole G."/>
            <person name="Phillippy A.M."/>
            <person name="Ponting C.P."/>
            <person name="Pop M."/>
            <person name="Porcelli D."/>
            <person name="Powell J.R."/>
            <person name="Prohaska S."/>
            <person name="Pruitt K."/>
            <person name="Puig M."/>
            <person name="Quesneville H."/>
            <person name="Ram K.R."/>
            <person name="Rand D."/>
            <person name="Rasmussen M.D."/>
            <person name="Reed L.K."/>
            <person name="Reenan R."/>
            <person name="Reily A."/>
            <person name="Remington K.A."/>
            <person name="Rieger T.T."/>
            <person name="Ritchie M.G."/>
            <person name="Robin C."/>
            <person name="Rogers Y.H."/>
            <person name="Rohde C."/>
            <person name="Rozas J."/>
            <person name="Rubenfield M.J."/>
            <person name="Ruiz A."/>
            <person name="Russo S."/>
            <person name="Salzberg S.L."/>
            <person name="Sanchez-Gracia A."/>
            <person name="Saranga D.J."/>
            <person name="Sato H."/>
            <person name="Schaeffer S.W."/>
            <person name="Schatz M.C."/>
            <person name="Schlenke T."/>
            <person name="Schwartz R."/>
            <person name="Segarra C."/>
            <person name="Singh R.S."/>
            <person name="Sirot L."/>
            <person name="Sirota M."/>
            <person name="Sisneros N.B."/>
            <person name="Smith C.D."/>
            <person name="Smith T.F."/>
            <person name="Spieth J."/>
            <person name="Stage D.E."/>
            <person name="Stark A."/>
            <person name="Stephan W."/>
            <person name="Strausberg R.L."/>
            <person name="Strempel S."/>
            <person name="Sturgill D."/>
            <person name="Sutton G."/>
            <person name="Sutton G.G."/>
            <person name="Tao W."/>
            <person name="Teichmann S."/>
            <person name="Tobari Y.N."/>
            <person name="Tomimura Y."/>
            <person name="Tsolas J.M."/>
            <person name="Valente V.L."/>
            <person name="Venter E."/>
            <person name="Venter J.C."/>
            <person name="Vicario S."/>
            <person name="Vieira F.G."/>
            <person name="Vilella A.J."/>
            <person name="Villasante A."/>
            <person name="Walenz B."/>
            <person name="Wang J."/>
            <person name="Wasserman M."/>
            <person name="Watts T."/>
            <person name="Wilson D."/>
            <person name="Wilson R.K."/>
            <person name="Wing R.A."/>
            <person name="Wolfner M.F."/>
            <person name="Wong A."/>
            <person name="Wong G.K."/>
            <person name="Wu C.I."/>
            <person name="Wu G."/>
            <person name="Yamamoto D."/>
            <person name="Yang H.P."/>
            <person name="Yang S.P."/>
            <person name="Yorke J.A."/>
            <person name="Yoshida K."/>
            <person name="Zdobnov E."/>
            <person name="Zhang P."/>
            <person name="Zhang Y."/>
            <person name="Zimin A.V."/>
            <person name="Baldwin J."/>
            <person name="Abdouelleil A."/>
            <person name="Abdulkadir J."/>
            <person name="Abebe A."/>
            <person name="Abera B."/>
            <person name="Abreu J."/>
            <person name="Acer S.C."/>
            <person name="Aftuck L."/>
            <person name="Alexander A."/>
            <person name="An P."/>
            <person name="Anderson E."/>
            <person name="Anderson S."/>
            <person name="Arachi H."/>
            <person name="Azer M."/>
            <person name="Bachantsang P."/>
            <person name="Barry A."/>
            <person name="Bayul T."/>
            <person name="Berlin A."/>
            <person name="Bessette D."/>
            <person name="Bloom T."/>
            <person name="Blye J."/>
            <person name="Boguslavskiy L."/>
            <person name="Bonnet C."/>
            <person name="Boukhgalter B."/>
            <person name="Bourzgui I."/>
            <person name="Brown A."/>
            <person name="Cahill P."/>
            <person name="Channer S."/>
            <person name="Cheshatsang Y."/>
            <person name="Chuda L."/>
            <person name="Citroen M."/>
            <person name="Collymore A."/>
            <person name="Cooke P."/>
            <person name="Costello M."/>
            <person name="D'Aco K."/>
            <person name="Daza R."/>
            <person name="De Haan G."/>
            <person name="DeGray S."/>
            <person name="DeMaso C."/>
            <person name="Dhargay N."/>
            <person name="Dooley K."/>
            <person name="Dooley E."/>
            <person name="Doricent M."/>
            <person name="Dorje P."/>
            <person name="Dorjee K."/>
            <person name="Dupes A."/>
            <person name="Elong R."/>
            <person name="Falk J."/>
            <person name="Farina A."/>
            <person name="Faro S."/>
            <person name="Ferguson D."/>
            <person name="Fisher S."/>
            <person name="Foley C.D."/>
            <person name="Franke A."/>
            <person name="Friedrich D."/>
            <person name="Gadbois L."/>
            <person name="Gearin G."/>
            <person name="Gearin C.R."/>
            <person name="Giannoukos G."/>
            <person name="Goode T."/>
            <person name="Graham J."/>
            <person name="Grandbois E."/>
            <person name="Grewal S."/>
            <person name="Gyaltsen K."/>
            <person name="Hafez N."/>
            <person name="Hagos B."/>
            <person name="Hall J."/>
            <person name="Henson C."/>
            <person name="Hollinger A."/>
            <person name="Honan T."/>
            <person name="Huard M.D."/>
            <person name="Hughes L."/>
            <person name="Hurhula B."/>
            <person name="Husby M.E."/>
            <person name="Kamat A."/>
            <person name="Kanga B."/>
            <person name="Kashin S."/>
            <person name="Khazanovich D."/>
            <person name="Kisner P."/>
            <person name="Lance K."/>
            <person name="Lara M."/>
            <person name="Lee W."/>
            <person name="Lennon N."/>
            <person name="Letendre F."/>
            <person name="LeVine R."/>
            <person name="Lipovsky A."/>
            <person name="Liu X."/>
            <person name="Liu J."/>
            <person name="Liu S."/>
            <person name="Lokyitsang T."/>
            <person name="Lokyitsang Y."/>
            <person name="Lubonja R."/>
            <person name="Lui A."/>
            <person name="MacDonald P."/>
            <person name="Magnisalis V."/>
            <person name="Maru K."/>
            <person name="Matthews C."/>
            <person name="McCusker W."/>
            <person name="McDonough S."/>
            <person name="Mehta T."/>
            <person name="Meldrim J."/>
            <person name="Meneus L."/>
            <person name="Mihai O."/>
            <person name="Mihalev A."/>
            <person name="Mihova T."/>
            <person name="Mittelman R."/>
            <person name="Mlenga V."/>
            <person name="Montmayeur A."/>
            <person name="Mulrain L."/>
            <person name="Navidi A."/>
            <person name="Naylor J."/>
            <person name="Negash T."/>
            <person name="Nguyen T."/>
            <person name="Nguyen N."/>
            <person name="Nicol R."/>
            <person name="Norbu C."/>
            <person name="Norbu N."/>
            <person name="Novod N."/>
            <person name="O'Neill B."/>
            <person name="Osman S."/>
            <person name="Markiewicz E."/>
            <person name="Oyono O.L."/>
            <person name="Patti C."/>
            <person name="Phunkhang P."/>
            <person name="Pierre F."/>
            <person name="Priest M."/>
            <person name="Raghuraman S."/>
            <person name="Rege F."/>
            <person name="Reyes R."/>
            <person name="Rise C."/>
            <person name="Rogov P."/>
            <person name="Ross K."/>
            <person name="Ryan E."/>
            <person name="Settipalli S."/>
            <person name="Shea T."/>
            <person name="Sherpa N."/>
            <person name="Shi L."/>
            <person name="Shih D."/>
            <person name="Sparrow T."/>
            <person name="Spaulding J."/>
            <person name="Stalker J."/>
            <person name="Stange-Thomann N."/>
            <person name="Stavropoulos S."/>
            <person name="Stone C."/>
            <person name="Strader C."/>
            <person name="Tesfaye S."/>
            <person name="Thomson T."/>
            <person name="Thoulutsang Y."/>
            <person name="Thoulutsang D."/>
            <person name="Topham K."/>
            <person name="Topping I."/>
            <person name="Tsamla T."/>
            <person name="Vassiliev H."/>
            <person name="Vo A."/>
            <person name="Wangchuk T."/>
            <person name="Wangdi T."/>
            <person name="Weiand M."/>
            <person name="Wilkinson J."/>
            <person name="Wilson A."/>
            <person name="Yadav S."/>
            <person name="Young G."/>
            <person name="Yu Q."/>
            <person name="Zembek L."/>
            <person name="Zhong D."/>
            <person name="Zimmer A."/>
            <person name="Zwirko Z."/>
            <person name="Jaffe D.B."/>
            <person name="Alvarez P."/>
            <person name="Brockman W."/>
            <person name="Butler J."/>
            <person name="Chin C."/>
            <person name="Gnerre S."/>
            <person name="Grabherr M."/>
            <person name="Kleber M."/>
            <person name="Mauceli E."/>
            <person name="MacCallum I."/>
        </authorList>
    </citation>
    <scope>NUCLEOTIDE SEQUENCE [LARGE SCALE GENOMIC DNA]</scope>
    <source>
        <strain evidence="2">Tucson 15287-2541.00</strain>
    </source>
</reference>
<dbReference type="OMA" id="QCKQQFD"/>
<dbReference type="Gene3D" id="1.10.238.20">
    <property type="entry name" value="Pheromone/general odorant binding protein domain"/>
    <property type="match status" value="1"/>
</dbReference>
<dbReference type="SUPFAM" id="SSF47565">
    <property type="entry name" value="Insect pheromone/odorant-binding proteins"/>
    <property type="match status" value="1"/>
</dbReference>
<accession>B4JN19</accession>
<sequence>MYVQLMIAGCNASDECLHVHKVTHVDLEAISPDKPVSSIATNIKCYTRCLIKDYIGSDNKLDLARLGPNASAYERLVMRHCKQIFDGLNAFSDPCDYGYLVLQCMTINTKPRKLNLLTGIPML</sequence>
<dbReference type="GO" id="GO:0005549">
    <property type="term" value="F:odorant binding"/>
    <property type="evidence" value="ECO:0007669"/>
    <property type="project" value="InterPro"/>
</dbReference>
<dbReference type="InParanoid" id="B4JN19"/>
<dbReference type="FunCoup" id="B4JN19">
    <property type="interactions" value="35"/>
</dbReference>
<dbReference type="GeneID" id="6565729"/>
<dbReference type="CDD" id="cd23992">
    <property type="entry name" value="PBP_GOBP"/>
    <property type="match status" value="1"/>
</dbReference>
<dbReference type="InterPro" id="IPR036728">
    <property type="entry name" value="PBP_GOBP_sf"/>
</dbReference>
<name>B4JN19_DROGR</name>
<gene>
    <name evidence="1" type="primary">Dgri\GH24733</name>
    <name evidence="1" type="ORF">Dgri_GH24733</name>
    <name evidence="1" type="ORF">GH24733</name>
</gene>
<dbReference type="KEGG" id="dgr:6565729"/>
<protein>
    <submittedName>
        <fullName evidence="1">GH24733</fullName>
    </submittedName>
</protein>
<dbReference type="OrthoDB" id="7818833at2759"/>
<organism evidence="2">
    <name type="scientific">Drosophila grimshawi</name>
    <name type="common">Hawaiian fruit fly</name>
    <name type="synonym">Idiomyia grimshawi</name>
    <dbReference type="NCBI Taxonomy" id="7222"/>
    <lineage>
        <taxon>Eukaryota</taxon>
        <taxon>Metazoa</taxon>
        <taxon>Ecdysozoa</taxon>
        <taxon>Arthropoda</taxon>
        <taxon>Hexapoda</taxon>
        <taxon>Insecta</taxon>
        <taxon>Pterygota</taxon>
        <taxon>Neoptera</taxon>
        <taxon>Endopterygota</taxon>
        <taxon>Diptera</taxon>
        <taxon>Brachycera</taxon>
        <taxon>Muscomorpha</taxon>
        <taxon>Ephydroidea</taxon>
        <taxon>Drosophilidae</taxon>
        <taxon>Drosophila</taxon>
        <taxon>Hawaiian Drosophila</taxon>
    </lineage>
</organism>